<dbReference type="PANTHER" id="PTHR30348">
    <property type="entry name" value="UNCHARACTERIZED PROTEIN YECE"/>
    <property type="match status" value="1"/>
</dbReference>
<dbReference type="RefSeq" id="WP_321399758.1">
    <property type="nucleotide sequence ID" value="NZ_CP139487.1"/>
</dbReference>
<dbReference type="AlphaFoldDB" id="A0AAX4HUY3"/>
<accession>A0AAX4HUY3</accession>
<evidence type="ECO:0000313" key="1">
    <source>
        <dbReference type="EMBL" id="WPU66998.1"/>
    </source>
</evidence>
<dbReference type="KEGG" id="psti:SOO65_09565"/>
<name>A0AAX4HUY3_9BACT</name>
<dbReference type="EMBL" id="CP139487">
    <property type="protein sequence ID" value="WPU66998.1"/>
    <property type="molecule type" value="Genomic_DNA"/>
</dbReference>
<dbReference type="Pfam" id="PF01904">
    <property type="entry name" value="DUF72"/>
    <property type="match status" value="1"/>
</dbReference>
<gene>
    <name evidence="1" type="ORF">SOO65_09565</name>
</gene>
<dbReference type="PANTHER" id="PTHR30348:SF4">
    <property type="entry name" value="DUF72 DOMAIN-CONTAINING PROTEIN"/>
    <property type="match status" value="1"/>
</dbReference>
<dbReference type="Proteomes" id="UP001324634">
    <property type="component" value="Chromosome"/>
</dbReference>
<keyword evidence="2" id="KW-1185">Reference proteome</keyword>
<organism evidence="1 2">
    <name type="scientific">Peredibacter starrii</name>
    <dbReference type="NCBI Taxonomy" id="28202"/>
    <lineage>
        <taxon>Bacteria</taxon>
        <taxon>Pseudomonadati</taxon>
        <taxon>Bdellovibrionota</taxon>
        <taxon>Bacteriovoracia</taxon>
        <taxon>Bacteriovoracales</taxon>
        <taxon>Bacteriovoracaceae</taxon>
        <taxon>Peredibacter</taxon>
    </lineage>
</organism>
<evidence type="ECO:0000313" key="2">
    <source>
        <dbReference type="Proteomes" id="UP001324634"/>
    </source>
</evidence>
<sequence length="291" mass="34366">MSEVEVGISGWTYDGWRGTFYPEKLAHKDELKFASRELPTIEINGTFYSLQRPTSYQHWYELTPDHFKFAVKANRFITHIKRLKDIETPMANFFASGPLCLREKLGPFLWQFPPSMQFDPDRFETFLKLLPTDFEEAHVLAGKNELFEERTAFDIDVNYPIRHAVEIRNVSFLNPWFVELLREHQVAIVFADTAGKWPYMEDLTSDFVYVRLHGDEELYVSGYDDRALDFWSERIKLWKQGLEPQDRLTISEEKAPQIERDVYVYFDNDAKVRAPVDAKSLIRRLDDRYVA</sequence>
<dbReference type="InterPro" id="IPR036520">
    <property type="entry name" value="UPF0759_sf"/>
</dbReference>
<dbReference type="InterPro" id="IPR002763">
    <property type="entry name" value="DUF72"/>
</dbReference>
<dbReference type="Gene3D" id="3.20.20.410">
    <property type="entry name" value="Protein of unknown function UPF0759"/>
    <property type="match status" value="1"/>
</dbReference>
<dbReference type="SUPFAM" id="SSF117396">
    <property type="entry name" value="TM1631-like"/>
    <property type="match status" value="1"/>
</dbReference>
<proteinExistence type="predicted"/>
<reference evidence="1 2" key="1">
    <citation type="submission" date="2023-11" db="EMBL/GenBank/DDBJ databases">
        <title>Peredibacter starrii A3.12.</title>
        <authorList>
            <person name="Mitchell R.J."/>
        </authorList>
    </citation>
    <scope>NUCLEOTIDE SEQUENCE [LARGE SCALE GENOMIC DNA]</scope>
    <source>
        <strain evidence="1 2">A3.12</strain>
    </source>
</reference>
<protein>
    <submittedName>
        <fullName evidence="1">DUF72 domain-containing protein</fullName>
    </submittedName>
</protein>